<dbReference type="Proteomes" id="UP000183952">
    <property type="component" value="Unassembled WGS sequence"/>
</dbReference>
<dbReference type="STRING" id="1121331.SAMN02745248_01470"/>
<proteinExistence type="predicted"/>
<name>A0A1M6NSK0_9CLOT</name>
<sequence length="125" mass="14561">MIERLFMVTNNPMSYEKFKESYRVIYIDGKMEDVYNRVRDEIHGGHKLLTHPLMGSVKPNETPYRTICVSEEKVKGTDADSVLLMENCIMTLRKFLSISPLPQYPESTLNDFQVIDYDLINHALE</sequence>
<dbReference type="AlphaFoldDB" id="A0A1M6NSK0"/>
<evidence type="ECO:0008006" key="3">
    <source>
        <dbReference type="Google" id="ProtNLM"/>
    </source>
</evidence>
<dbReference type="RefSeq" id="WP_072903441.1">
    <property type="nucleotide sequence ID" value="NZ_FRAD01000011.1"/>
</dbReference>
<dbReference type="InterPro" id="IPR047735">
    <property type="entry name" value="GrdX-like"/>
</dbReference>
<evidence type="ECO:0000313" key="2">
    <source>
        <dbReference type="Proteomes" id="UP000183952"/>
    </source>
</evidence>
<protein>
    <recommendedName>
        <fullName evidence="3">GrdX protein</fullName>
    </recommendedName>
</protein>
<dbReference type="EMBL" id="FRAD01000011">
    <property type="protein sequence ID" value="SHJ98635.1"/>
    <property type="molecule type" value="Genomic_DNA"/>
</dbReference>
<evidence type="ECO:0000313" key="1">
    <source>
        <dbReference type="EMBL" id="SHJ98635.1"/>
    </source>
</evidence>
<organism evidence="1 2">
    <name type="scientific">Hathewaya proteolytica DSM 3090</name>
    <dbReference type="NCBI Taxonomy" id="1121331"/>
    <lineage>
        <taxon>Bacteria</taxon>
        <taxon>Bacillati</taxon>
        <taxon>Bacillota</taxon>
        <taxon>Clostridia</taxon>
        <taxon>Eubacteriales</taxon>
        <taxon>Clostridiaceae</taxon>
        <taxon>Hathewaya</taxon>
    </lineage>
</organism>
<keyword evidence="2" id="KW-1185">Reference proteome</keyword>
<dbReference type="NCBIfam" id="NF038093">
    <property type="entry name" value="GrdX"/>
    <property type="match status" value="1"/>
</dbReference>
<accession>A0A1M6NSK0</accession>
<reference evidence="1 2" key="1">
    <citation type="submission" date="2016-11" db="EMBL/GenBank/DDBJ databases">
        <authorList>
            <person name="Jaros S."/>
            <person name="Januszkiewicz K."/>
            <person name="Wedrychowicz H."/>
        </authorList>
    </citation>
    <scope>NUCLEOTIDE SEQUENCE [LARGE SCALE GENOMIC DNA]</scope>
    <source>
        <strain evidence="1 2">DSM 3090</strain>
    </source>
</reference>
<gene>
    <name evidence="1" type="ORF">SAMN02745248_01470</name>
</gene>